<keyword evidence="9" id="KW-1185">Reference proteome</keyword>
<name>A0A507B2C7_9PEZI</name>
<feature type="transmembrane region" description="Helical" evidence="6">
    <location>
        <begin position="142"/>
        <end position="159"/>
    </location>
</feature>
<dbReference type="InterPro" id="IPR018045">
    <property type="entry name" value="S04_transporter_CS"/>
</dbReference>
<evidence type="ECO:0000256" key="2">
    <source>
        <dbReference type="ARBA" id="ARBA00022692"/>
    </source>
</evidence>
<dbReference type="Pfam" id="PF00916">
    <property type="entry name" value="Sulfate_transp"/>
    <property type="match status" value="1"/>
</dbReference>
<evidence type="ECO:0000259" key="7">
    <source>
        <dbReference type="PROSITE" id="PS50801"/>
    </source>
</evidence>
<dbReference type="GeneID" id="41968496"/>
<keyword evidence="3 6" id="KW-1133">Transmembrane helix</keyword>
<dbReference type="SUPFAM" id="SSF52091">
    <property type="entry name" value="SpoIIaa-like"/>
    <property type="match status" value="1"/>
</dbReference>
<comment type="subcellular location">
    <subcellularLocation>
        <location evidence="1">Membrane</location>
        <topology evidence="1">Multi-pass membrane protein</topology>
    </subcellularLocation>
</comment>
<sequence>MPSTATKVGHVLAKGLGIKLQERQPYNDEVTRGESVFSVQTADTFVEEPPHTFDLVHELIPTGHDVGQYLYSLFPFIHWIGRYNVQWLIGDLVAGITIGAVVVPQGMAYAGLANLEPQYGLYSSFMGVLLYWFFATSKDITIGPVAVMSTVTGSVVTDIMKELPGTRPETIASALAILAGSIVLFIGLIRCGWIVDLIPLVSLSAFMTGSALSIAAGQVPGMMGITFPKPYTTRDATYLVIINTLKGLPNTKIDAAMGLSALAMLYLIRGGCSYCANRFHKHKKLFFFLSTLRTAFVILLYTMISWLVNMNRRDHPLFKILQSVPRGFQHAQVPVLNSSLASKLVGHLPAAVIVLLIEHIAISKSFGRINNYTINPSQEMVAIGVTNVLGPFLGGFAATGSFSRTAIKSKAGVRTPFAGVITALVVLLAIYALPPVFYYIPNASLSAVIIHAVGDLITPPNTVYQFWRVSPFEVVIFFVGVIVTVFTTIENGIYCTVAISAAMLLARILKARGRFLGKVKVHSVLGDHIIGDSHRQIFGQYGDSEGLEAEIAARNVFLPIDHNDGSNPEVGLEHPYPGIFIYRFSEGFNYPNASHSLEYLTSYIFKHTRRTNLSHFPRPGDRPWNDPGPTKRELKRLQQAEEDAARRGVARDDDAPELKLPTLKAVILDFSSVNYVDVTSVQQLIDVRNQLDRYTAPEAVDWHIACINNRWAKRALLAGGFGYPAERADGGHHRWKSIFSVAEIGGADSAAAVAAEKEDEEALDLEQQATRRTTTASAGTEIGSEHSAASSDGEVGKQAIGGGTGAGVAVATTGRINNRSPRRGVTVHSFNRPLFHVDLTSAVQSAITNVEAREEVKGPASIGGVLA</sequence>
<dbReference type="EMBL" id="SKBQ01000004">
    <property type="protein sequence ID" value="TPX11231.1"/>
    <property type="molecule type" value="Genomic_DNA"/>
</dbReference>
<dbReference type="InterPro" id="IPR002645">
    <property type="entry name" value="STAS_dom"/>
</dbReference>
<reference evidence="8 9" key="1">
    <citation type="submission" date="2019-06" db="EMBL/GenBank/DDBJ databases">
        <title>Draft genome sequence of the filamentous fungus Phialemoniopsis curvata isolated from diesel fuel.</title>
        <authorList>
            <person name="Varaljay V.A."/>
            <person name="Lyon W.J."/>
            <person name="Crouch A.L."/>
            <person name="Drake C.E."/>
            <person name="Hollomon J.M."/>
            <person name="Nadeau L.J."/>
            <person name="Nunn H.S."/>
            <person name="Stevenson B.S."/>
            <person name="Bojanowski C.L."/>
            <person name="Crookes-Goodson W.J."/>
        </authorList>
    </citation>
    <scope>NUCLEOTIDE SEQUENCE [LARGE SCALE GENOMIC DNA]</scope>
    <source>
        <strain evidence="8 9">D216</strain>
    </source>
</reference>
<dbReference type="AlphaFoldDB" id="A0A507B2C7"/>
<keyword evidence="2 6" id="KW-0812">Transmembrane</keyword>
<dbReference type="InterPro" id="IPR036513">
    <property type="entry name" value="STAS_dom_sf"/>
</dbReference>
<dbReference type="InParanoid" id="A0A507B2C7"/>
<dbReference type="PROSITE" id="PS01130">
    <property type="entry name" value="SLC26A"/>
    <property type="match status" value="1"/>
</dbReference>
<dbReference type="FunCoup" id="A0A507B2C7">
    <property type="interactions" value="443"/>
</dbReference>
<dbReference type="Gene3D" id="3.30.750.24">
    <property type="entry name" value="STAS domain"/>
    <property type="match status" value="1"/>
</dbReference>
<keyword evidence="4 6" id="KW-0472">Membrane</keyword>
<dbReference type="InterPro" id="IPR001902">
    <property type="entry name" value="SLC26A/SulP_fam"/>
</dbReference>
<dbReference type="FunFam" id="3.30.750.24:FF:000024">
    <property type="entry name" value="Sulfate permease 2"/>
    <property type="match status" value="1"/>
</dbReference>
<evidence type="ECO:0000313" key="9">
    <source>
        <dbReference type="Proteomes" id="UP000319257"/>
    </source>
</evidence>
<feature type="region of interest" description="Disordered" evidence="5">
    <location>
        <begin position="615"/>
        <end position="653"/>
    </location>
</feature>
<dbReference type="GO" id="GO:0008271">
    <property type="term" value="F:secondary active sulfate transmembrane transporter activity"/>
    <property type="evidence" value="ECO:0007669"/>
    <property type="project" value="InterPro"/>
</dbReference>
<evidence type="ECO:0000256" key="5">
    <source>
        <dbReference type="SAM" id="MobiDB-lite"/>
    </source>
</evidence>
<comment type="caution">
    <text evidence="8">The sequence shown here is derived from an EMBL/GenBank/DDBJ whole genome shotgun (WGS) entry which is preliminary data.</text>
</comment>
<organism evidence="8 9">
    <name type="scientific">Thyridium curvatum</name>
    <dbReference type="NCBI Taxonomy" id="1093900"/>
    <lineage>
        <taxon>Eukaryota</taxon>
        <taxon>Fungi</taxon>
        <taxon>Dikarya</taxon>
        <taxon>Ascomycota</taxon>
        <taxon>Pezizomycotina</taxon>
        <taxon>Sordariomycetes</taxon>
        <taxon>Sordariomycetidae</taxon>
        <taxon>Thyridiales</taxon>
        <taxon>Thyridiaceae</taxon>
        <taxon>Thyridium</taxon>
    </lineage>
</organism>
<evidence type="ECO:0000256" key="1">
    <source>
        <dbReference type="ARBA" id="ARBA00004141"/>
    </source>
</evidence>
<feature type="transmembrane region" description="Helical" evidence="6">
    <location>
        <begin position="255"/>
        <end position="276"/>
    </location>
</feature>
<feature type="transmembrane region" description="Helical" evidence="6">
    <location>
        <begin position="119"/>
        <end position="135"/>
    </location>
</feature>
<feature type="transmembrane region" description="Helical" evidence="6">
    <location>
        <begin position="344"/>
        <end position="362"/>
    </location>
</feature>
<evidence type="ECO:0000256" key="4">
    <source>
        <dbReference type="ARBA" id="ARBA00023136"/>
    </source>
</evidence>
<dbReference type="OrthoDB" id="288203at2759"/>
<evidence type="ECO:0000256" key="6">
    <source>
        <dbReference type="SAM" id="Phobius"/>
    </source>
</evidence>
<feature type="transmembrane region" description="Helical" evidence="6">
    <location>
        <begin position="197"/>
        <end position="219"/>
    </location>
</feature>
<evidence type="ECO:0000313" key="8">
    <source>
        <dbReference type="EMBL" id="TPX11231.1"/>
    </source>
</evidence>
<evidence type="ECO:0000256" key="3">
    <source>
        <dbReference type="ARBA" id="ARBA00022989"/>
    </source>
</evidence>
<feature type="transmembrane region" description="Helical" evidence="6">
    <location>
        <begin position="87"/>
        <end position="107"/>
    </location>
</feature>
<feature type="region of interest" description="Disordered" evidence="5">
    <location>
        <begin position="759"/>
        <end position="800"/>
    </location>
</feature>
<dbReference type="Proteomes" id="UP000319257">
    <property type="component" value="Unassembled WGS sequence"/>
</dbReference>
<feature type="transmembrane region" description="Helical" evidence="6">
    <location>
        <begin position="171"/>
        <end position="190"/>
    </location>
</feature>
<dbReference type="Pfam" id="PF01740">
    <property type="entry name" value="STAS"/>
    <property type="match status" value="1"/>
</dbReference>
<accession>A0A507B2C7</accession>
<protein>
    <recommendedName>
        <fullName evidence="7">STAS domain-containing protein</fullName>
    </recommendedName>
</protein>
<dbReference type="PROSITE" id="PS50801">
    <property type="entry name" value="STAS"/>
    <property type="match status" value="1"/>
</dbReference>
<dbReference type="STRING" id="1093900.A0A507B2C7"/>
<dbReference type="InterPro" id="IPR011547">
    <property type="entry name" value="SLC26A/SulP_dom"/>
</dbReference>
<feature type="compositionally biased region" description="Low complexity" evidence="5">
    <location>
        <begin position="765"/>
        <end position="776"/>
    </location>
</feature>
<gene>
    <name evidence="8" type="ORF">E0L32_001049</name>
</gene>
<dbReference type="GO" id="GO:0016020">
    <property type="term" value="C:membrane"/>
    <property type="evidence" value="ECO:0007669"/>
    <property type="project" value="UniProtKB-SubCell"/>
</dbReference>
<dbReference type="RefSeq" id="XP_030992942.1">
    <property type="nucleotide sequence ID" value="XM_031133162.1"/>
</dbReference>
<feature type="transmembrane region" description="Helical" evidence="6">
    <location>
        <begin position="411"/>
        <end position="430"/>
    </location>
</feature>
<feature type="transmembrane region" description="Helical" evidence="6">
    <location>
        <begin position="466"/>
        <end position="485"/>
    </location>
</feature>
<dbReference type="NCBIfam" id="TIGR00815">
    <property type="entry name" value="sulP"/>
    <property type="match status" value="1"/>
</dbReference>
<feature type="compositionally biased region" description="Basic and acidic residues" evidence="5">
    <location>
        <begin position="618"/>
        <end position="653"/>
    </location>
</feature>
<proteinExistence type="predicted"/>
<feature type="domain" description="STAS" evidence="7">
    <location>
        <begin position="577"/>
        <end position="721"/>
    </location>
</feature>
<dbReference type="PANTHER" id="PTHR11814">
    <property type="entry name" value="SULFATE TRANSPORTER"/>
    <property type="match status" value="1"/>
</dbReference>
<feature type="transmembrane region" description="Helical" evidence="6">
    <location>
        <begin position="285"/>
        <end position="308"/>
    </location>
</feature>